<name>A0A0V0XDI3_TRIPS</name>
<dbReference type="Proteomes" id="UP000054815">
    <property type="component" value="Unassembled WGS sequence"/>
</dbReference>
<proteinExistence type="predicted"/>
<evidence type="ECO:0000313" key="3">
    <source>
        <dbReference type="Proteomes" id="UP000054815"/>
    </source>
</evidence>
<sequence length="69" mass="7938">LLKHKTPTPPITFTHHEMTLMLLLHLTLPWDVKVNSVAIKTTHNISYELISESRATIGNFIYLLLFPKV</sequence>
<dbReference type="EMBL" id="JYDU01000512">
    <property type="protein sequence ID" value="KRX86050.1"/>
    <property type="molecule type" value="Genomic_DNA"/>
</dbReference>
<evidence type="ECO:0000256" key="1">
    <source>
        <dbReference type="SAM" id="SignalP"/>
    </source>
</evidence>
<evidence type="ECO:0000313" key="2">
    <source>
        <dbReference type="EMBL" id="KRX86050.1"/>
    </source>
</evidence>
<keyword evidence="1" id="KW-0732">Signal</keyword>
<feature type="signal peptide" evidence="1">
    <location>
        <begin position="1"/>
        <end position="29"/>
    </location>
</feature>
<organism evidence="2 3">
    <name type="scientific">Trichinella pseudospiralis</name>
    <name type="common">Parasitic roundworm</name>
    <dbReference type="NCBI Taxonomy" id="6337"/>
    <lineage>
        <taxon>Eukaryota</taxon>
        <taxon>Metazoa</taxon>
        <taxon>Ecdysozoa</taxon>
        <taxon>Nematoda</taxon>
        <taxon>Enoplea</taxon>
        <taxon>Dorylaimia</taxon>
        <taxon>Trichinellida</taxon>
        <taxon>Trichinellidae</taxon>
        <taxon>Trichinella</taxon>
    </lineage>
</organism>
<reference evidence="2 3" key="1">
    <citation type="submission" date="2015-01" db="EMBL/GenBank/DDBJ databases">
        <title>Evolution of Trichinella species and genotypes.</title>
        <authorList>
            <person name="Korhonen P.K."/>
            <person name="Edoardo P."/>
            <person name="Giuseppe L.R."/>
            <person name="Gasser R.B."/>
        </authorList>
    </citation>
    <scope>NUCLEOTIDE SEQUENCE [LARGE SCALE GENOMIC DNA]</scope>
    <source>
        <strain evidence="2">ISS141</strain>
    </source>
</reference>
<dbReference type="STRING" id="6337.A0A0V0XDI3"/>
<protein>
    <submittedName>
        <fullName evidence="2">Uncharacterized protein</fullName>
    </submittedName>
</protein>
<dbReference type="AlphaFoldDB" id="A0A0V0XDI3"/>
<gene>
    <name evidence="2" type="ORF">T4E_12050</name>
</gene>
<feature type="chain" id="PRO_5006872457" evidence="1">
    <location>
        <begin position="30"/>
        <end position="69"/>
    </location>
</feature>
<comment type="caution">
    <text evidence="2">The sequence shown here is derived from an EMBL/GenBank/DDBJ whole genome shotgun (WGS) entry which is preliminary data.</text>
</comment>
<feature type="non-terminal residue" evidence="2">
    <location>
        <position position="1"/>
    </location>
</feature>
<accession>A0A0V0XDI3</accession>